<feature type="compositionally biased region" description="Polar residues" evidence="4">
    <location>
        <begin position="240"/>
        <end position="254"/>
    </location>
</feature>
<comment type="caution">
    <text evidence="6">The sequence shown here is derived from an EMBL/GenBank/DDBJ whole genome shotgun (WGS) entry which is preliminary data.</text>
</comment>
<dbReference type="Pfam" id="PF04082">
    <property type="entry name" value="Fungal_trans"/>
    <property type="match status" value="1"/>
</dbReference>
<feature type="compositionally biased region" description="Basic residues" evidence="4">
    <location>
        <begin position="12"/>
        <end position="21"/>
    </location>
</feature>
<feature type="compositionally biased region" description="Polar residues" evidence="4">
    <location>
        <begin position="194"/>
        <end position="204"/>
    </location>
</feature>
<feature type="region of interest" description="Disordered" evidence="4">
    <location>
        <begin position="1"/>
        <end position="88"/>
    </location>
</feature>
<dbReference type="PANTHER" id="PTHR31001:SF81">
    <property type="entry name" value="ZN(II)2CYS6 TRANSCRIPTION FACTOR"/>
    <property type="match status" value="1"/>
</dbReference>
<reference evidence="6 7" key="1">
    <citation type="submission" date="2019-05" db="EMBL/GenBank/DDBJ databases">
        <title>Emergence of the Ug99 lineage of the wheat stem rust pathogen through somatic hybridization.</title>
        <authorList>
            <person name="Li F."/>
            <person name="Upadhyaya N.M."/>
            <person name="Sperschneider J."/>
            <person name="Matny O."/>
            <person name="Nguyen-Phuc H."/>
            <person name="Mago R."/>
            <person name="Raley C."/>
            <person name="Miller M.E."/>
            <person name="Silverstein K.A.T."/>
            <person name="Henningsen E."/>
            <person name="Hirsch C.D."/>
            <person name="Visser B."/>
            <person name="Pretorius Z.A."/>
            <person name="Steffenson B.J."/>
            <person name="Schwessinger B."/>
            <person name="Dodds P.N."/>
            <person name="Figueroa M."/>
        </authorList>
    </citation>
    <scope>NUCLEOTIDE SEQUENCE [LARGE SCALE GENOMIC DNA]</scope>
    <source>
        <strain evidence="6 7">Ug99</strain>
    </source>
</reference>
<name>A0A5B0RCG8_PUCGR</name>
<dbReference type="GO" id="GO:0008270">
    <property type="term" value="F:zinc ion binding"/>
    <property type="evidence" value="ECO:0007669"/>
    <property type="project" value="InterPro"/>
</dbReference>
<evidence type="ECO:0000313" key="6">
    <source>
        <dbReference type="EMBL" id="KAA1123377.1"/>
    </source>
</evidence>
<dbReference type="CDD" id="cd12148">
    <property type="entry name" value="fungal_TF_MHR"/>
    <property type="match status" value="1"/>
</dbReference>
<dbReference type="GO" id="GO:0000981">
    <property type="term" value="F:DNA-binding transcription factor activity, RNA polymerase II-specific"/>
    <property type="evidence" value="ECO:0007669"/>
    <property type="project" value="InterPro"/>
</dbReference>
<dbReference type="PROSITE" id="PS50048">
    <property type="entry name" value="ZN2_CY6_FUNGAL_2"/>
    <property type="match status" value="1"/>
</dbReference>
<feature type="compositionally biased region" description="Basic and acidic residues" evidence="4">
    <location>
        <begin position="258"/>
        <end position="270"/>
    </location>
</feature>
<keyword evidence="2" id="KW-0479">Metal-binding</keyword>
<comment type="subcellular location">
    <subcellularLocation>
        <location evidence="1">Nucleus</location>
    </subcellularLocation>
</comment>
<keyword evidence="3" id="KW-0539">Nucleus</keyword>
<feature type="compositionally biased region" description="Low complexity" evidence="4">
    <location>
        <begin position="181"/>
        <end position="193"/>
    </location>
</feature>
<evidence type="ECO:0000259" key="5">
    <source>
        <dbReference type="PROSITE" id="PS50048"/>
    </source>
</evidence>
<dbReference type="EMBL" id="VDEP01000209">
    <property type="protein sequence ID" value="KAA1123377.1"/>
    <property type="molecule type" value="Genomic_DNA"/>
</dbReference>
<evidence type="ECO:0000256" key="2">
    <source>
        <dbReference type="ARBA" id="ARBA00022723"/>
    </source>
</evidence>
<feature type="domain" description="Zn(2)-C6 fungal-type" evidence="5">
    <location>
        <begin position="93"/>
        <end position="124"/>
    </location>
</feature>
<accession>A0A5B0RCG8</accession>
<dbReference type="SUPFAM" id="SSF57701">
    <property type="entry name" value="Zn2/Cys6 DNA-binding domain"/>
    <property type="match status" value="1"/>
</dbReference>
<dbReference type="InterPro" id="IPR036864">
    <property type="entry name" value="Zn2-C6_fun-type_DNA-bd_sf"/>
</dbReference>
<feature type="compositionally biased region" description="Low complexity" evidence="4">
    <location>
        <begin position="22"/>
        <end position="38"/>
    </location>
</feature>
<proteinExistence type="predicted"/>
<evidence type="ECO:0000256" key="3">
    <source>
        <dbReference type="ARBA" id="ARBA00023242"/>
    </source>
</evidence>
<feature type="compositionally biased region" description="Polar residues" evidence="4">
    <location>
        <begin position="1009"/>
        <end position="1027"/>
    </location>
</feature>
<dbReference type="Gene3D" id="4.10.240.10">
    <property type="entry name" value="Zn(2)-C6 fungal-type DNA-binding domain"/>
    <property type="match status" value="1"/>
</dbReference>
<evidence type="ECO:0000256" key="1">
    <source>
        <dbReference type="ARBA" id="ARBA00004123"/>
    </source>
</evidence>
<feature type="compositionally biased region" description="Basic residues" evidence="4">
    <location>
        <begin position="162"/>
        <end position="171"/>
    </location>
</feature>
<dbReference type="GO" id="GO:0006351">
    <property type="term" value="P:DNA-templated transcription"/>
    <property type="evidence" value="ECO:0007669"/>
    <property type="project" value="InterPro"/>
</dbReference>
<dbReference type="GO" id="GO:0005634">
    <property type="term" value="C:nucleus"/>
    <property type="evidence" value="ECO:0007669"/>
    <property type="project" value="UniProtKB-SubCell"/>
</dbReference>
<feature type="compositionally biased region" description="Low complexity" evidence="4">
    <location>
        <begin position="49"/>
        <end position="67"/>
    </location>
</feature>
<dbReference type="PANTHER" id="PTHR31001">
    <property type="entry name" value="UNCHARACTERIZED TRANSCRIPTIONAL REGULATORY PROTEIN"/>
    <property type="match status" value="1"/>
</dbReference>
<dbReference type="Proteomes" id="UP000325313">
    <property type="component" value="Unassembled WGS sequence"/>
</dbReference>
<evidence type="ECO:0000313" key="7">
    <source>
        <dbReference type="Proteomes" id="UP000325313"/>
    </source>
</evidence>
<dbReference type="SMART" id="SM00066">
    <property type="entry name" value="GAL4"/>
    <property type="match status" value="1"/>
</dbReference>
<dbReference type="SMART" id="SM00906">
    <property type="entry name" value="Fungal_trans"/>
    <property type="match status" value="1"/>
</dbReference>
<dbReference type="CDD" id="cd00067">
    <property type="entry name" value="GAL4"/>
    <property type="match status" value="1"/>
</dbReference>
<dbReference type="InterPro" id="IPR001138">
    <property type="entry name" value="Zn2Cys6_DnaBD"/>
</dbReference>
<protein>
    <recommendedName>
        <fullName evidence="5">Zn(2)-C6 fungal-type domain-containing protein</fullName>
    </recommendedName>
</protein>
<dbReference type="GO" id="GO:0003677">
    <property type="term" value="F:DNA binding"/>
    <property type="evidence" value="ECO:0007669"/>
    <property type="project" value="InterPro"/>
</dbReference>
<dbReference type="InterPro" id="IPR007219">
    <property type="entry name" value="XnlR_reg_dom"/>
</dbReference>
<dbReference type="Pfam" id="PF00172">
    <property type="entry name" value="Zn_clus"/>
    <property type="match status" value="1"/>
</dbReference>
<feature type="region of interest" description="Disordered" evidence="4">
    <location>
        <begin position="932"/>
        <end position="1049"/>
    </location>
</feature>
<sequence>MFTMDQADNHSDHHHQHHHTHNQSPSQAQSQPQAQSQSYHHNPHPPLQSPQSFSLSSSQPAMSPSGQTTSTLASFTAHPDDHRRRKRNRTMQSCLPCHTNKRRCNRGRPCERCTSLGITGNCVYETEDPSVIKKIDLKDPACEIARLRDRIAELEGVVRILKGRPHPKQQRHPNGSIGAQSSLTSPTLGPSSPNFARSHSQSLGAWSMQEDGNHPMLDIFQSSRNGESDSSEPVSPSFSGLNYNHSRPTRSSSFKADLGSRVEDLRETQRLENTPYLRQSSCPPGMKCYGEDQNVIEDDEDGRKMFLGHVAGGSLLRKLQGLTSPELKPHTLDSDTSPPRNEMITAKVAYMGLFGGKIGKRWAFETPGSVTSSSDMRNVLLDALPSPACAQQLLEAFLQDVDCFYHAWHTPTIIDLYQGFFSSSRSEQERLPFSQLSVILSILTATSDLASHILDAPPMMLGEAKEDYQKRLKAWRFSFSNKLASCTVHSLKLASYLGHPSIECIQAQLLLVLYMVNNDRCTDAWCFIGGVIKQAQCLGLHIDPSSLNPHMPVLEQELRRRVWWSVQTWDVFLGIAFGWPAGVTLSDSDLPSDRTEESLMGQALATTPILPPQGVTELTYHVFNWETCLYARDMMDRIFGQAVWGWGKSTEPQNGPKYEEVVKLDTTIKTWYHRVPVAMRFEPDPIEEYPAKQSGSFQTPSKVFKPSSTGVGIEDLRRREPMLAKQALLLSISQNTILLLLHRPFLSLSLENSTGATGHQMSEEQCVRSSQVIIEAQRLLVELFPATRRMWYGWYLTFHAAMTCAWISLLRTPTHPMSGLSRKCITLGIETFELAIKTPESLPENYLRACSQLRAIRNYSNRKLNPPKAITYSNHVFGATGSIPSFAYSLAPRTMTTLARNIDKYPNFAEPSSRLDLGNEQDMVLFEDPTISSQSLTSNPSSYPKESSSHHGSLSNSDDRGSCLDEPGSDPQLHAQVHHPPLRFDSNNQHNFSQFPRSDEVGSQDHNNDFSVSSDPLNRSSHSSTKPRSPLTHPGSMHPLDSYSNIGHLTQPQLPSIHGFLSPASGSGMGFCAGTASTTAPPLYAAQYAMNSLQYQDVNVNMNVPLSMLVMHHVNSADEHGNESHQASEHYSYDSVGQIRDENPTNNLLFGNYLREN</sequence>
<dbReference type="AlphaFoldDB" id="A0A5B0RCG8"/>
<evidence type="ECO:0000256" key="4">
    <source>
        <dbReference type="SAM" id="MobiDB-lite"/>
    </source>
</evidence>
<feature type="compositionally biased region" description="Polar residues" evidence="4">
    <location>
        <begin position="985"/>
        <end position="996"/>
    </location>
</feature>
<organism evidence="6 7">
    <name type="scientific">Puccinia graminis f. sp. tritici</name>
    <dbReference type="NCBI Taxonomy" id="56615"/>
    <lineage>
        <taxon>Eukaryota</taxon>
        <taxon>Fungi</taxon>
        <taxon>Dikarya</taxon>
        <taxon>Basidiomycota</taxon>
        <taxon>Pucciniomycotina</taxon>
        <taxon>Pucciniomycetes</taxon>
        <taxon>Pucciniales</taxon>
        <taxon>Pucciniaceae</taxon>
        <taxon>Puccinia</taxon>
    </lineage>
</organism>
<dbReference type="InterPro" id="IPR050613">
    <property type="entry name" value="Sec_Metabolite_Reg"/>
</dbReference>
<feature type="compositionally biased region" description="Low complexity" evidence="4">
    <location>
        <begin position="938"/>
        <end position="956"/>
    </location>
</feature>
<feature type="region of interest" description="Disordered" evidence="4">
    <location>
        <begin position="162"/>
        <end position="280"/>
    </location>
</feature>
<gene>
    <name evidence="6" type="ORF">PGTUg99_017505</name>
</gene>
<dbReference type="PROSITE" id="PS00463">
    <property type="entry name" value="ZN2_CY6_FUNGAL_1"/>
    <property type="match status" value="1"/>
</dbReference>